<accession>A0AAD3D8H9</accession>
<feature type="domain" description="Glutamine amidotransferase" evidence="10">
    <location>
        <begin position="309"/>
        <end position="544"/>
    </location>
</feature>
<evidence type="ECO:0000256" key="5">
    <source>
        <dbReference type="ARBA" id="ARBA00022840"/>
    </source>
</evidence>
<evidence type="ECO:0000313" key="13">
    <source>
        <dbReference type="Proteomes" id="UP001054902"/>
    </source>
</evidence>
<gene>
    <name evidence="12" type="ORF">CTEN210_15117</name>
</gene>
<dbReference type="SUPFAM" id="SSF52317">
    <property type="entry name" value="Class I glutamine amidotransferase-like"/>
    <property type="match status" value="1"/>
</dbReference>
<evidence type="ECO:0000256" key="1">
    <source>
        <dbReference type="ARBA" id="ARBA00005171"/>
    </source>
</evidence>
<evidence type="ECO:0000256" key="3">
    <source>
        <dbReference type="ARBA" id="ARBA00022598"/>
    </source>
</evidence>
<dbReference type="CDD" id="cd03113">
    <property type="entry name" value="CTPS_N"/>
    <property type="match status" value="1"/>
</dbReference>
<dbReference type="GO" id="GO:0044210">
    <property type="term" value="P:'de novo' CTP biosynthetic process"/>
    <property type="evidence" value="ECO:0007669"/>
    <property type="project" value="UniProtKB-UniRule"/>
</dbReference>
<dbReference type="Pfam" id="PF06418">
    <property type="entry name" value="CTP_synth_N"/>
    <property type="match status" value="1"/>
</dbReference>
<keyword evidence="7 9" id="KW-0665">Pyrimidine biosynthesis</keyword>
<dbReference type="AlphaFoldDB" id="A0AAD3D8H9"/>
<comment type="pathway">
    <text evidence="1 9">Pyrimidine metabolism; CTP biosynthesis via de novo pathway; CTP from UDP: step 2/2.</text>
</comment>
<keyword evidence="3 9" id="KW-0436">Ligase</keyword>
<dbReference type="Proteomes" id="UP001054902">
    <property type="component" value="Unassembled WGS sequence"/>
</dbReference>
<organism evidence="12 13">
    <name type="scientific">Chaetoceros tenuissimus</name>
    <dbReference type="NCBI Taxonomy" id="426638"/>
    <lineage>
        <taxon>Eukaryota</taxon>
        <taxon>Sar</taxon>
        <taxon>Stramenopiles</taxon>
        <taxon>Ochrophyta</taxon>
        <taxon>Bacillariophyta</taxon>
        <taxon>Coscinodiscophyceae</taxon>
        <taxon>Chaetocerotophycidae</taxon>
        <taxon>Chaetocerotales</taxon>
        <taxon>Chaetocerotaceae</taxon>
        <taxon>Chaetoceros</taxon>
    </lineage>
</organism>
<evidence type="ECO:0000256" key="6">
    <source>
        <dbReference type="ARBA" id="ARBA00022962"/>
    </source>
</evidence>
<dbReference type="Pfam" id="PF00117">
    <property type="entry name" value="GATase"/>
    <property type="match status" value="1"/>
</dbReference>
<keyword evidence="4 9" id="KW-0547">Nucleotide-binding</keyword>
<dbReference type="Gene3D" id="3.40.50.300">
    <property type="entry name" value="P-loop containing nucleotide triphosphate hydrolases"/>
    <property type="match status" value="1"/>
</dbReference>
<dbReference type="GO" id="GO:0003883">
    <property type="term" value="F:CTP synthase activity"/>
    <property type="evidence" value="ECO:0007669"/>
    <property type="project" value="UniProtKB-UniRule"/>
</dbReference>
<keyword evidence="13" id="KW-1185">Reference proteome</keyword>
<evidence type="ECO:0000259" key="10">
    <source>
        <dbReference type="Pfam" id="PF00117"/>
    </source>
</evidence>
<feature type="domain" description="CTP synthase N-terminal" evidence="11">
    <location>
        <begin position="2"/>
        <end position="270"/>
    </location>
</feature>
<dbReference type="GO" id="GO:0019856">
    <property type="term" value="P:pyrimidine nucleobase biosynthetic process"/>
    <property type="evidence" value="ECO:0007669"/>
    <property type="project" value="TreeGrafter"/>
</dbReference>
<dbReference type="Gene3D" id="3.40.50.880">
    <property type="match status" value="1"/>
</dbReference>
<dbReference type="InterPro" id="IPR027417">
    <property type="entry name" value="P-loop_NTPase"/>
</dbReference>
<dbReference type="InterPro" id="IPR017926">
    <property type="entry name" value="GATASE"/>
</dbReference>
<evidence type="ECO:0000256" key="9">
    <source>
        <dbReference type="RuleBase" id="RU810713"/>
    </source>
</evidence>
<dbReference type="CDD" id="cd01746">
    <property type="entry name" value="GATase1_CTP_Synthase"/>
    <property type="match status" value="1"/>
</dbReference>
<dbReference type="InterPro" id="IPR017456">
    <property type="entry name" value="CTP_synthase_N"/>
</dbReference>
<comment type="caution">
    <text evidence="12">The sequence shown here is derived from an EMBL/GenBank/DDBJ whole genome shotgun (WGS) entry which is preliminary data.</text>
</comment>
<dbReference type="PANTHER" id="PTHR11550">
    <property type="entry name" value="CTP SYNTHASE"/>
    <property type="match status" value="1"/>
</dbReference>
<dbReference type="SUPFAM" id="SSF52540">
    <property type="entry name" value="P-loop containing nucleoside triphosphate hydrolases"/>
    <property type="match status" value="1"/>
</dbReference>
<dbReference type="InterPro" id="IPR033828">
    <property type="entry name" value="GATase1_CTP_Synthase"/>
</dbReference>
<keyword evidence="5 9" id="KW-0067">ATP-binding</keyword>
<dbReference type="GO" id="GO:0005524">
    <property type="term" value="F:ATP binding"/>
    <property type="evidence" value="ECO:0007669"/>
    <property type="project" value="UniProtKB-KW"/>
</dbReference>
<comment type="catalytic activity">
    <reaction evidence="8 9">
        <text>UTP + L-glutamine + ATP + H2O = CTP + L-glutamate + ADP + phosphate + 2 H(+)</text>
        <dbReference type="Rhea" id="RHEA:26426"/>
        <dbReference type="ChEBI" id="CHEBI:15377"/>
        <dbReference type="ChEBI" id="CHEBI:15378"/>
        <dbReference type="ChEBI" id="CHEBI:29985"/>
        <dbReference type="ChEBI" id="CHEBI:30616"/>
        <dbReference type="ChEBI" id="CHEBI:37563"/>
        <dbReference type="ChEBI" id="CHEBI:43474"/>
        <dbReference type="ChEBI" id="CHEBI:46398"/>
        <dbReference type="ChEBI" id="CHEBI:58359"/>
        <dbReference type="ChEBI" id="CHEBI:456216"/>
        <dbReference type="EC" id="6.3.4.2"/>
    </reaction>
</comment>
<comment type="function">
    <text evidence="9">Catalyzes the ATP-dependent amination of UTP to CTP with either L-glutamine or ammonia as the source of nitrogen.</text>
</comment>
<evidence type="ECO:0000313" key="12">
    <source>
        <dbReference type="EMBL" id="GFH58641.1"/>
    </source>
</evidence>
<sequence>MKYVIVSGGVVSGLGKGVTISSLGRMLRGCGLRVTSIKIDPYLNVDAGTMSPFEHGEVFVLGDGGESDLDLGNYERFLDIQLTSEHNITTGKIYREVISRERRGDYLGKTVQVVPHITNEIQDWIERVAKVPVDDSGEEADVCLIEVGGTVGDIESSIFFEALRQFQFRVGYENFCLMFVSLVPILSDEQKTKPTQHGVKSLMSLGLSPKVIFCRCPLPLEQACKNKISAFCHVPSDNVISVHDVNNVYHVPLLLMQQNLHRIIAKELNLEAKMQIENPDMKKWSDMAHSVDGFTESVKIALIGKYNGLQDAYLSIIKSLKHASIACERKLDLVWVEASQLESSDNEEYESNWEKIKTADGVIVPGGFGTRGFNGKCIAAEYCRKNKKPYLGICLGFQAMVVEYARNVIGWDDANSAEFDESTAHPVIVFMPEIDKETMGGNMRLGARNTKFTHKHDDGSMATAQIMYDCAEIVSERHRHRYEVNPEVVDTVHDAGLKFVGRDETGERMEVAELPRSQHPYYVGCQYHPEFKSRPLRPSPPFYGLLLASIGKLDEFIAENHA</sequence>
<dbReference type="EC" id="6.3.4.2" evidence="9"/>
<dbReference type="NCBIfam" id="TIGR00337">
    <property type="entry name" value="PyrG"/>
    <property type="match status" value="1"/>
</dbReference>
<reference evidence="12 13" key="1">
    <citation type="journal article" date="2021" name="Sci. Rep.">
        <title>The genome of the diatom Chaetoceros tenuissimus carries an ancient integrated fragment of an extant virus.</title>
        <authorList>
            <person name="Hongo Y."/>
            <person name="Kimura K."/>
            <person name="Takaki Y."/>
            <person name="Yoshida Y."/>
            <person name="Baba S."/>
            <person name="Kobayashi G."/>
            <person name="Nagasaki K."/>
            <person name="Hano T."/>
            <person name="Tomaru Y."/>
        </authorList>
    </citation>
    <scope>NUCLEOTIDE SEQUENCE [LARGE SCALE GENOMIC DNA]</scope>
    <source>
        <strain evidence="12 13">NIES-3715</strain>
    </source>
</reference>
<dbReference type="FunFam" id="3.40.50.300:FF:000207">
    <property type="entry name" value="CTP synthase"/>
    <property type="match status" value="1"/>
</dbReference>
<evidence type="ECO:0000256" key="4">
    <source>
        <dbReference type="ARBA" id="ARBA00022741"/>
    </source>
</evidence>
<evidence type="ECO:0000256" key="8">
    <source>
        <dbReference type="ARBA" id="ARBA00047781"/>
    </source>
</evidence>
<dbReference type="PANTHER" id="PTHR11550:SF0">
    <property type="entry name" value="CTP SYNTHASE-RELATED"/>
    <property type="match status" value="1"/>
</dbReference>
<keyword evidence="6 9" id="KW-0315">Glutamine amidotransferase</keyword>
<protein>
    <recommendedName>
        <fullName evidence="9">CTP synthase</fullName>
        <ecNumber evidence="9">6.3.4.2</ecNumber>
    </recommendedName>
    <alternativeName>
        <fullName evidence="9">UTP--ammonia ligase</fullName>
    </alternativeName>
</protein>
<name>A0AAD3D8H9_9STRA</name>
<evidence type="ECO:0000256" key="2">
    <source>
        <dbReference type="ARBA" id="ARBA00007533"/>
    </source>
</evidence>
<dbReference type="GO" id="GO:0042802">
    <property type="term" value="F:identical protein binding"/>
    <property type="evidence" value="ECO:0007669"/>
    <property type="project" value="TreeGrafter"/>
</dbReference>
<dbReference type="NCBIfam" id="NF003792">
    <property type="entry name" value="PRK05380.1"/>
    <property type="match status" value="1"/>
</dbReference>
<dbReference type="InterPro" id="IPR029062">
    <property type="entry name" value="Class_I_gatase-like"/>
</dbReference>
<proteinExistence type="inferred from homology"/>
<dbReference type="EMBL" id="BLLK01000062">
    <property type="protein sequence ID" value="GFH58641.1"/>
    <property type="molecule type" value="Genomic_DNA"/>
</dbReference>
<dbReference type="InterPro" id="IPR004468">
    <property type="entry name" value="CTP_synthase"/>
</dbReference>
<dbReference type="FunFam" id="3.40.50.880:FF:000002">
    <property type="entry name" value="CTP synthase"/>
    <property type="match status" value="1"/>
</dbReference>
<evidence type="ECO:0000259" key="11">
    <source>
        <dbReference type="Pfam" id="PF06418"/>
    </source>
</evidence>
<evidence type="ECO:0000256" key="7">
    <source>
        <dbReference type="ARBA" id="ARBA00022975"/>
    </source>
</evidence>
<comment type="similarity">
    <text evidence="2 9">Belongs to the CTP synthase family.</text>
</comment>
<dbReference type="PROSITE" id="PS51273">
    <property type="entry name" value="GATASE_TYPE_1"/>
    <property type="match status" value="1"/>
</dbReference>